<sequence length="219" mass="24236">MIRVVLADDHKLVRMGLRVLIDREDDMTVTGEAPDGQAALELLRRDRPDILLLDLRMPGMDGLETLRKITPDPDLGQTQVIVVTTFEIDQYVFEALQAGAAGFILKDTAPDELVRAIRVVARGEALLSPSVTHRVVSMFKRQVAPTAAPVGGLDELTERERQMVAWVTTGYSNEEIAKELVVSPATVRTHVSRAMVKLRARSRAQLVVFAMRAGLTLDR</sequence>
<evidence type="ECO:0000259" key="7">
    <source>
        <dbReference type="PROSITE" id="PS50110"/>
    </source>
</evidence>
<dbReference type="InterPro" id="IPR001789">
    <property type="entry name" value="Sig_transdc_resp-reg_receiver"/>
</dbReference>
<dbReference type="InterPro" id="IPR058245">
    <property type="entry name" value="NreC/VraR/RcsB-like_REC"/>
</dbReference>
<proteinExistence type="predicted"/>
<dbReference type="CDD" id="cd06170">
    <property type="entry name" value="LuxR_C_like"/>
    <property type="match status" value="1"/>
</dbReference>
<feature type="domain" description="HTH luxR-type" evidence="6">
    <location>
        <begin position="149"/>
        <end position="214"/>
    </location>
</feature>
<dbReference type="RefSeq" id="WP_285489135.1">
    <property type="nucleotide sequence ID" value="NZ_BSTI01000017.1"/>
</dbReference>
<keyword evidence="4" id="KW-0804">Transcription</keyword>
<evidence type="ECO:0000313" key="9">
    <source>
        <dbReference type="Proteomes" id="UP001165136"/>
    </source>
</evidence>
<dbReference type="InterPro" id="IPR039420">
    <property type="entry name" value="WalR-like"/>
</dbReference>
<dbReference type="Pfam" id="PF00196">
    <property type="entry name" value="GerE"/>
    <property type="match status" value="1"/>
</dbReference>
<evidence type="ECO:0000256" key="3">
    <source>
        <dbReference type="ARBA" id="ARBA00023125"/>
    </source>
</evidence>
<keyword evidence="2" id="KW-0805">Transcription regulation</keyword>
<dbReference type="EMBL" id="BSTI01000017">
    <property type="protein sequence ID" value="GLY69673.1"/>
    <property type="molecule type" value="Genomic_DNA"/>
</dbReference>
<keyword evidence="3 8" id="KW-0238">DNA-binding</keyword>
<dbReference type="InterPro" id="IPR000792">
    <property type="entry name" value="Tscrpt_reg_LuxR_C"/>
</dbReference>
<comment type="caution">
    <text evidence="8">The sequence shown here is derived from an EMBL/GenBank/DDBJ whole genome shotgun (WGS) entry which is preliminary data.</text>
</comment>
<dbReference type="PANTHER" id="PTHR43214">
    <property type="entry name" value="TWO-COMPONENT RESPONSE REGULATOR"/>
    <property type="match status" value="1"/>
</dbReference>
<dbReference type="SUPFAM" id="SSF46894">
    <property type="entry name" value="C-terminal effector domain of the bipartite response regulators"/>
    <property type="match status" value="1"/>
</dbReference>
<dbReference type="CDD" id="cd17535">
    <property type="entry name" value="REC_NarL-like"/>
    <property type="match status" value="1"/>
</dbReference>
<evidence type="ECO:0000256" key="4">
    <source>
        <dbReference type="ARBA" id="ARBA00023163"/>
    </source>
</evidence>
<dbReference type="SMART" id="SM00448">
    <property type="entry name" value="REC"/>
    <property type="match status" value="1"/>
</dbReference>
<dbReference type="PANTHER" id="PTHR43214:SF24">
    <property type="entry name" value="TRANSCRIPTIONAL REGULATORY PROTEIN NARL-RELATED"/>
    <property type="match status" value="1"/>
</dbReference>
<evidence type="ECO:0000313" key="8">
    <source>
        <dbReference type="EMBL" id="GLY69673.1"/>
    </source>
</evidence>
<dbReference type="Pfam" id="PF00072">
    <property type="entry name" value="Response_reg"/>
    <property type="match status" value="1"/>
</dbReference>
<gene>
    <name evidence="8" type="ORF">Atai01_62920</name>
</gene>
<accession>A0A9W6R6L9</accession>
<dbReference type="PRINTS" id="PR00038">
    <property type="entry name" value="HTHLUXR"/>
</dbReference>
<protein>
    <submittedName>
        <fullName evidence="8">DNA-binding response regulator</fullName>
    </submittedName>
</protein>
<dbReference type="AlphaFoldDB" id="A0A9W6R6L9"/>
<dbReference type="InterPro" id="IPR011006">
    <property type="entry name" value="CheY-like_superfamily"/>
</dbReference>
<dbReference type="InterPro" id="IPR016032">
    <property type="entry name" value="Sig_transdc_resp-reg_C-effctor"/>
</dbReference>
<dbReference type="GO" id="GO:0006355">
    <property type="term" value="P:regulation of DNA-templated transcription"/>
    <property type="evidence" value="ECO:0007669"/>
    <property type="project" value="InterPro"/>
</dbReference>
<evidence type="ECO:0000256" key="1">
    <source>
        <dbReference type="ARBA" id="ARBA00022553"/>
    </source>
</evidence>
<dbReference type="Proteomes" id="UP001165136">
    <property type="component" value="Unassembled WGS sequence"/>
</dbReference>
<dbReference type="PROSITE" id="PS50110">
    <property type="entry name" value="RESPONSE_REGULATORY"/>
    <property type="match status" value="1"/>
</dbReference>
<dbReference type="Gene3D" id="3.40.50.2300">
    <property type="match status" value="1"/>
</dbReference>
<evidence type="ECO:0000259" key="6">
    <source>
        <dbReference type="PROSITE" id="PS50043"/>
    </source>
</evidence>
<reference evidence="8" key="1">
    <citation type="submission" date="2023-03" db="EMBL/GenBank/DDBJ databases">
        <title>Amycolatopsis taiwanensis NBRC 103393.</title>
        <authorList>
            <person name="Ichikawa N."/>
            <person name="Sato H."/>
            <person name="Tonouchi N."/>
        </authorList>
    </citation>
    <scope>NUCLEOTIDE SEQUENCE</scope>
    <source>
        <strain evidence="8">NBRC 103393</strain>
    </source>
</reference>
<name>A0A9W6R6L9_9PSEU</name>
<dbReference type="PROSITE" id="PS50043">
    <property type="entry name" value="HTH_LUXR_2"/>
    <property type="match status" value="1"/>
</dbReference>
<feature type="domain" description="Response regulatory" evidence="7">
    <location>
        <begin position="3"/>
        <end position="121"/>
    </location>
</feature>
<evidence type="ECO:0000256" key="2">
    <source>
        <dbReference type="ARBA" id="ARBA00023015"/>
    </source>
</evidence>
<feature type="modified residue" description="4-aspartylphosphate" evidence="5">
    <location>
        <position position="54"/>
    </location>
</feature>
<dbReference type="SUPFAM" id="SSF52172">
    <property type="entry name" value="CheY-like"/>
    <property type="match status" value="1"/>
</dbReference>
<evidence type="ECO:0000256" key="5">
    <source>
        <dbReference type="PROSITE-ProRule" id="PRU00169"/>
    </source>
</evidence>
<dbReference type="PROSITE" id="PS00622">
    <property type="entry name" value="HTH_LUXR_1"/>
    <property type="match status" value="1"/>
</dbReference>
<keyword evidence="9" id="KW-1185">Reference proteome</keyword>
<keyword evidence="1 5" id="KW-0597">Phosphoprotein</keyword>
<dbReference type="GO" id="GO:0003677">
    <property type="term" value="F:DNA binding"/>
    <property type="evidence" value="ECO:0007669"/>
    <property type="project" value="UniProtKB-KW"/>
</dbReference>
<dbReference type="GO" id="GO:0000160">
    <property type="term" value="P:phosphorelay signal transduction system"/>
    <property type="evidence" value="ECO:0007669"/>
    <property type="project" value="InterPro"/>
</dbReference>
<dbReference type="SMART" id="SM00421">
    <property type="entry name" value="HTH_LUXR"/>
    <property type="match status" value="1"/>
</dbReference>
<organism evidence="8 9">
    <name type="scientific">Amycolatopsis taiwanensis</name>
    <dbReference type="NCBI Taxonomy" id="342230"/>
    <lineage>
        <taxon>Bacteria</taxon>
        <taxon>Bacillati</taxon>
        <taxon>Actinomycetota</taxon>
        <taxon>Actinomycetes</taxon>
        <taxon>Pseudonocardiales</taxon>
        <taxon>Pseudonocardiaceae</taxon>
        <taxon>Amycolatopsis</taxon>
    </lineage>
</organism>